<dbReference type="InParanoid" id="A0A369JIZ3"/>
<dbReference type="AlphaFoldDB" id="A0A369JIZ3"/>
<accession>A0A369JIZ3</accession>
<gene>
    <name evidence="1" type="ORF">Hypma_014590</name>
</gene>
<organism evidence="1 2">
    <name type="scientific">Hypsizygus marmoreus</name>
    <name type="common">White beech mushroom</name>
    <name type="synonym">Agaricus marmoreus</name>
    <dbReference type="NCBI Taxonomy" id="39966"/>
    <lineage>
        <taxon>Eukaryota</taxon>
        <taxon>Fungi</taxon>
        <taxon>Dikarya</taxon>
        <taxon>Basidiomycota</taxon>
        <taxon>Agaricomycotina</taxon>
        <taxon>Agaricomycetes</taxon>
        <taxon>Agaricomycetidae</taxon>
        <taxon>Agaricales</taxon>
        <taxon>Tricholomatineae</taxon>
        <taxon>Lyophyllaceae</taxon>
        <taxon>Hypsizygus</taxon>
    </lineage>
</organism>
<sequence length="104" mass="11345">MPPTLPASLTFPNYANDQQPTPLALCPLCILTVILMGHHERVFEHFVCYAATSNITKMRPRPAALILGTILTAPTPGHLPLRFPQRVMKNASLTATFPAHFVAG</sequence>
<name>A0A369JIZ3_HYPMA</name>
<evidence type="ECO:0000313" key="1">
    <source>
        <dbReference type="EMBL" id="RDB18786.1"/>
    </source>
</evidence>
<comment type="caution">
    <text evidence="1">The sequence shown here is derived from an EMBL/GenBank/DDBJ whole genome shotgun (WGS) entry which is preliminary data.</text>
</comment>
<proteinExistence type="predicted"/>
<protein>
    <submittedName>
        <fullName evidence="1">Uncharacterized protein</fullName>
    </submittedName>
</protein>
<dbReference type="Proteomes" id="UP000076154">
    <property type="component" value="Unassembled WGS sequence"/>
</dbReference>
<dbReference type="EMBL" id="LUEZ02000087">
    <property type="protein sequence ID" value="RDB18786.1"/>
    <property type="molecule type" value="Genomic_DNA"/>
</dbReference>
<evidence type="ECO:0000313" key="2">
    <source>
        <dbReference type="Proteomes" id="UP000076154"/>
    </source>
</evidence>
<reference evidence="1" key="1">
    <citation type="submission" date="2018-04" db="EMBL/GenBank/DDBJ databases">
        <title>Whole genome sequencing of Hypsizygus marmoreus.</title>
        <authorList>
            <person name="Choi I.-G."/>
            <person name="Min B."/>
            <person name="Kim J.-G."/>
            <person name="Kim S."/>
            <person name="Oh Y.-L."/>
            <person name="Kong W.-S."/>
            <person name="Park H."/>
            <person name="Jeong J."/>
            <person name="Song E.-S."/>
        </authorList>
    </citation>
    <scope>NUCLEOTIDE SEQUENCE [LARGE SCALE GENOMIC DNA]</scope>
    <source>
        <strain evidence="1">51987-8</strain>
    </source>
</reference>
<keyword evidence="2" id="KW-1185">Reference proteome</keyword>